<reference evidence="1" key="1">
    <citation type="submission" date="2020-05" db="EMBL/GenBank/DDBJ databases">
        <authorList>
            <consortium name="Genoscope - CEA"/>
            <person name="William W."/>
        </authorList>
    </citation>
    <scope>NUCLEOTIDE SEQUENCE [LARGE SCALE GENOMIC DNA]</scope>
    <source>
        <strain evidence="1">PCC 7821</strain>
    </source>
</reference>
<keyword evidence="2" id="KW-1185">Reference proteome</keyword>
<accession>A0A6J7ZHK7</accession>
<comment type="caution">
    <text evidence="1">The sequence shown here is derived from an EMBL/GenBank/DDBJ whole genome shotgun (WGS) entry which is preliminary data.</text>
</comment>
<dbReference type="Proteomes" id="UP000196521">
    <property type="component" value="Unassembled WGS sequence"/>
</dbReference>
<dbReference type="EMBL" id="CZCZ02000007">
    <property type="protein sequence ID" value="CAC5341024.1"/>
    <property type="molecule type" value="Genomic_DNA"/>
</dbReference>
<evidence type="ECO:0000313" key="1">
    <source>
        <dbReference type="EMBL" id="CAC5341024.1"/>
    </source>
</evidence>
<name>A0A6J7ZHK7_PLARU</name>
<organism evidence="1 2">
    <name type="scientific">Planktothrix rubescens CCAP 1459/22</name>
    <dbReference type="NCBI Taxonomy" id="329571"/>
    <lineage>
        <taxon>Bacteria</taxon>
        <taxon>Bacillati</taxon>
        <taxon>Cyanobacteriota</taxon>
        <taxon>Cyanophyceae</taxon>
        <taxon>Oscillatoriophycideae</taxon>
        <taxon>Oscillatoriales</taxon>
        <taxon>Microcoleaceae</taxon>
        <taxon>Planktothrix</taxon>
    </lineage>
</organism>
<protein>
    <submittedName>
        <fullName evidence="1">Uncharacterized protein</fullName>
    </submittedName>
</protein>
<dbReference type="AlphaFoldDB" id="A0A6J7ZHK7"/>
<proteinExistence type="predicted"/>
<evidence type="ECO:0000313" key="2">
    <source>
        <dbReference type="Proteomes" id="UP000196521"/>
    </source>
</evidence>
<sequence length="172" mass="20101">MSKKPYLEQFEEFLSQQELEKVNSLIDYEVEKETWLGNIDDFYNLIRGFVGNYLKQGKIIEEQKTIKLQEDNFGEYQVQQLILKIGKKRLIFKPVGRFVVGCNGRIDLDSSLGSVRFLFLPKDFDKPSTFFMGDFSPQTEWCWKIATPPPKVSYLELTEQSFFEALMEVVNA</sequence>
<gene>
    <name evidence="1" type="ORF">PLAN_120232</name>
</gene>
<dbReference type="RefSeq" id="WP_026787463.1">
    <property type="nucleotide sequence ID" value="NZ_LR812491.1"/>
</dbReference>